<organism evidence="6 7">
    <name type="scientific">Frankia canadensis</name>
    <dbReference type="NCBI Taxonomy" id="1836972"/>
    <lineage>
        <taxon>Bacteria</taxon>
        <taxon>Bacillati</taxon>
        <taxon>Actinomycetota</taxon>
        <taxon>Actinomycetes</taxon>
        <taxon>Frankiales</taxon>
        <taxon>Frankiaceae</taxon>
        <taxon>Frankia</taxon>
    </lineage>
</organism>
<name>A0A2I2KIA7_9ACTN</name>
<dbReference type="InterPro" id="IPR029510">
    <property type="entry name" value="Ald_DH_CS_GLU"/>
</dbReference>
<evidence type="ECO:0000256" key="2">
    <source>
        <dbReference type="ARBA" id="ARBA00023002"/>
    </source>
</evidence>
<dbReference type="OrthoDB" id="6882680at2"/>
<gene>
    <name evidence="6" type="ORF">FRACA_10161</name>
</gene>
<dbReference type="GO" id="GO:0016620">
    <property type="term" value="F:oxidoreductase activity, acting on the aldehyde or oxo group of donors, NAD or NADP as acceptor"/>
    <property type="evidence" value="ECO:0007669"/>
    <property type="project" value="InterPro"/>
</dbReference>
<dbReference type="InterPro" id="IPR016162">
    <property type="entry name" value="Ald_DH_N"/>
</dbReference>
<feature type="active site" evidence="3">
    <location>
        <position position="278"/>
    </location>
</feature>
<comment type="similarity">
    <text evidence="1 4">Belongs to the aldehyde dehydrogenase family.</text>
</comment>
<evidence type="ECO:0000259" key="5">
    <source>
        <dbReference type="Pfam" id="PF00171"/>
    </source>
</evidence>
<evidence type="ECO:0000313" key="6">
    <source>
        <dbReference type="EMBL" id="SNQ45402.1"/>
    </source>
</evidence>
<evidence type="ECO:0000256" key="3">
    <source>
        <dbReference type="PROSITE-ProRule" id="PRU10007"/>
    </source>
</evidence>
<feature type="domain" description="Aldehyde dehydrogenase" evidence="5">
    <location>
        <begin position="37"/>
        <end position="497"/>
    </location>
</feature>
<dbReference type="FunFam" id="3.40.605.10:FF:000007">
    <property type="entry name" value="NAD/NADP-dependent betaine aldehyde dehydrogenase"/>
    <property type="match status" value="1"/>
</dbReference>
<dbReference type="Proteomes" id="UP000234331">
    <property type="component" value="Unassembled WGS sequence"/>
</dbReference>
<evidence type="ECO:0000256" key="1">
    <source>
        <dbReference type="ARBA" id="ARBA00009986"/>
    </source>
</evidence>
<dbReference type="RefSeq" id="WP_101829572.1">
    <property type="nucleotide sequence ID" value="NZ_FZMO01000001.1"/>
</dbReference>
<sequence length="503" mass="53542">MIGQSQTVRAGAGVAEPAPVARGLRHLIDGRLETGTGRFVIVSPWTRQVVAETPVAGADEAERAIAAARRAFDEGPWPRMLPAERAAVLHRYADLLAEHRDELVRIAIDQAGALLPLAEGWQTGAPLVAAHGYADAAASFAETESTDISGPPMSGQTGVRRVRVVQRVPAGVVTAITPFNYPFRVNVQKVFPALAVGCTVILKPHPTTSWDAALMARLAVQAGLPEGVLNILLGAGPETGEALVGDPRVDMVSFTGSTATGRRIMELAARTVKKCVLELGGKSANIVFADADLDAFFATDPANLKHAGQGCGQLTRLLVERPIYEKVTARLAERMATLRPGEPLDSGTELSPVANAAQFDRVLDYIRVGREEGATLAAGGAVADPTGFFIEATLFTDVNNRMRIAQEEIFGPVLVAIPFDDETDAVRITEDSIYGINAAVWSQDLEKAWRVAGAIRTGNVGVNCLANVTAGPHGGFKQTGVGREWGRWSLDEYIELRAFETTG</sequence>
<evidence type="ECO:0000256" key="4">
    <source>
        <dbReference type="RuleBase" id="RU003345"/>
    </source>
</evidence>
<dbReference type="Pfam" id="PF00171">
    <property type="entry name" value="Aldedh"/>
    <property type="match status" value="1"/>
</dbReference>
<dbReference type="AlphaFoldDB" id="A0A2I2KIA7"/>
<protein>
    <submittedName>
        <fullName evidence="6">Aldehyde dehydrogenase</fullName>
    </submittedName>
</protein>
<dbReference type="Gene3D" id="3.40.605.10">
    <property type="entry name" value="Aldehyde Dehydrogenase, Chain A, domain 1"/>
    <property type="match status" value="1"/>
</dbReference>
<dbReference type="PANTHER" id="PTHR42804">
    <property type="entry name" value="ALDEHYDE DEHYDROGENASE"/>
    <property type="match status" value="1"/>
</dbReference>
<dbReference type="PANTHER" id="PTHR42804:SF1">
    <property type="entry name" value="ALDEHYDE DEHYDROGENASE-RELATED"/>
    <property type="match status" value="1"/>
</dbReference>
<dbReference type="InterPro" id="IPR016161">
    <property type="entry name" value="Ald_DH/histidinol_DH"/>
</dbReference>
<dbReference type="Gene3D" id="3.40.309.10">
    <property type="entry name" value="Aldehyde Dehydrogenase, Chain A, domain 2"/>
    <property type="match status" value="1"/>
</dbReference>
<dbReference type="InterPro" id="IPR016163">
    <property type="entry name" value="Ald_DH_C"/>
</dbReference>
<dbReference type="EMBL" id="FZMO01000001">
    <property type="protein sequence ID" value="SNQ45402.1"/>
    <property type="molecule type" value="Genomic_DNA"/>
</dbReference>
<dbReference type="InterPro" id="IPR015590">
    <property type="entry name" value="Aldehyde_DH_dom"/>
</dbReference>
<proteinExistence type="inferred from homology"/>
<keyword evidence="7" id="KW-1185">Reference proteome</keyword>
<dbReference type="PROSITE" id="PS00687">
    <property type="entry name" value="ALDEHYDE_DEHYDR_GLU"/>
    <property type="match status" value="1"/>
</dbReference>
<dbReference type="SUPFAM" id="SSF53720">
    <property type="entry name" value="ALDH-like"/>
    <property type="match status" value="1"/>
</dbReference>
<reference evidence="6 7" key="1">
    <citation type="submission" date="2017-06" db="EMBL/GenBank/DDBJ databases">
        <authorList>
            <person name="Kim H.J."/>
            <person name="Triplett B.A."/>
        </authorList>
    </citation>
    <scope>NUCLEOTIDE SEQUENCE [LARGE SCALE GENOMIC DNA]</scope>
    <source>
        <strain evidence="6">FRACA_ARgP5</strain>
    </source>
</reference>
<evidence type="ECO:0000313" key="7">
    <source>
        <dbReference type="Proteomes" id="UP000234331"/>
    </source>
</evidence>
<keyword evidence="2 4" id="KW-0560">Oxidoreductase</keyword>
<accession>A0A2I2KIA7</accession>